<proteinExistence type="predicted"/>
<reference evidence="1" key="1">
    <citation type="submission" date="2019-08" db="EMBL/GenBank/DDBJ databases">
        <authorList>
            <person name="Kucharzyk K."/>
            <person name="Murdoch R.W."/>
            <person name="Higgins S."/>
            <person name="Loffler F."/>
        </authorList>
    </citation>
    <scope>NUCLEOTIDE SEQUENCE</scope>
</reference>
<dbReference type="AlphaFoldDB" id="A0A644ZI80"/>
<comment type="caution">
    <text evidence="1">The sequence shown here is derived from an EMBL/GenBank/DDBJ whole genome shotgun (WGS) entry which is preliminary data.</text>
</comment>
<organism evidence="1">
    <name type="scientific">bioreactor metagenome</name>
    <dbReference type="NCBI Taxonomy" id="1076179"/>
    <lineage>
        <taxon>unclassified sequences</taxon>
        <taxon>metagenomes</taxon>
        <taxon>ecological metagenomes</taxon>
    </lineage>
</organism>
<evidence type="ECO:0000313" key="1">
    <source>
        <dbReference type="EMBL" id="MPM40427.1"/>
    </source>
</evidence>
<sequence>MAKDELVTDSVANIGNIKSLFLFADFGIKHYVQQQVSEFFFYFQVAVVDDGLSEFIRFFYGVGPQTFVGLHIVPRAFFTQFVHYVEQSSECFQFLLPGVHGFIS</sequence>
<accession>A0A644ZI80</accession>
<protein>
    <submittedName>
        <fullName evidence="1">Uncharacterized protein</fullName>
    </submittedName>
</protein>
<name>A0A644ZI80_9ZZZZ</name>
<gene>
    <name evidence="1" type="ORF">SDC9_87068</name>
</gene>
<dbReference type="EMBL" id="VSSQ01008996">
    <property type="protein sequence ID" value="MPM40427.1"/>
    <property type="molecule type" value="Genomic_DNA"/>
</dbReference>